<organism evidence="1 2">
    <name type="scientific">Brassica cretica</name>
    <name type="common">Mustard</name>
    <dbReference type="NCBI Taxonomy" id="69181"/>
    <lineage>
        <taxon>Eukaryota</taxon>
        <taxon>Viridiplantae</taxon>
        <taxon>Streptophyta</taxon>
        <taxon>Embryophyta</taxon>
        <taxon>Tracheophyta</taxon>
        <taxon>Spermatophyta</taxon>
        <taxon>Magnoliopsida</taxon>
        <taxon>eudicotyledons</taxon>
        <taxon>Gunneridae</taxon>
        <taxon>Pentapetalae</taxon>
        <taxon>rosids</taxon>
        <taxon>malvids</taxon>
        <taxon>Brassicales</taxon>
        <taxon>Brassicaceae</taxon>
        <taxon>Brassiceae</taxon>
        <taxon>Brassica</taxon>
    </lineage>
</organism>
<gene>
    <name evidence="1" type="ORF">F2Q69_00042191</name>
</gene>
<sequence length="214" mass="23943">MRSPIEFERAPDGGAGEVAVYEAYLEAGIWGVIPSLIGEVWSFFGFCPSQLTPLTWRNLMAIQVLGELHGFSVGVYEILNSYDFAPLMNKAGFYDLRSRDGTPLVEEPSRRVRGNYLFGDGWNGRHVFVKIQEPVGYATSWRTVVHPYEYQKQQGDMALTGRATGFGTLDENGMLRDEEGRTRNNIGQLINADGVVIPDVIDVAETNNFDLNRE</sequence>
<dbReference type="AlphaFoldDB" id="A0A8S9NDP4"/>
<reference evidence="1" key="1">
    <citation type="submission" date="2019-12" db="EMBL/GenBank/DDBJ databases">
        <title>Genome sequencing and annotation of Brassica cretica.</title>
        <authorList>
            <person name="Studholme D.J."/>
            <person name="Sarris P."/>
        </authorList>
    </citation>
    <scope>NUCLEOTIDE SEQUENCE</scope>
    <source>
        <strain evidence="1">PFS-109/04</strain>
        <tissue evidence="1">Leaf</tissue>
    </source>
</reference>
<comment type="caution">
    <text evidence="1">The sequence shown here is derived from an EMBL/GenBank/DDBJ whole genome shotgun (WGS) entry which is preliminary data.</text>
</comment>
<dbReference type="EMBL" id="QGKX02001621">
    <property type="protein sequence ID" value="KAF3500017.1"/>
    <property type="molecule type" value="Genomic_DNA"/>
</dbReference>
<dbReference type="Proteomes" id="UP000712600">
    <property type="component" value="Unassembled WGS sequence"/>
</dbReference>
<name>A0A8S9NDP4_BRACR</name>
<dbReference type="PANTHER" id="PTHR31099">
    <property type="entry name" value="OS06G0165300 PROTEIN"/>
    <property type="match status" value="1"/>
</dbReference>
<evidence type="ECO:0000313" key="2">
    <source>
        <dbReference type="Proteomes" id="UP000712600"/>
    </source>
</evidence>
<proteinExistence type="predicted"/>
<dbReference type="PANTHER" id="PTHR31099:SF24">
    <property type="entry name" value="AMINOTRANSFERASE-LIKE PLANT MOBILE DOMAIN-CONTAINING PROTEIN"/>
    <property type="match status" value="1"/>
</dbReference>
<protein>
    <submittedName>
        <fullName evidence="1">Uncharacterized protein</fullName>
    </submittedName>
</protein>
<accession>A0A8S9NDP4</accession>
<evidence type="ECO:0000313" key="1">
    <source>
        <dbReference type="EMBL" id="KAF3500017.1"/>
    </source>
</evidence>